<dbReference type="Proteomes" id="UP000198618">
    <property type="component" value="Unassembled WGS sequence"/>
</dbReference>
<dbReference type="GO" id="GO:0003677">
    <property type="term" value="F:DNA binding"/>
    <property type="evidence" value="ECO:0007669"/>
    <property type="project" value="UniProtKB-KW"/>
</dbReference>
<dbReference type="SMART" id="SM00530">
    <property type="entry name" value="HTH_XRE"/>
    <property type="match status" value="1"/>
</dbReference>
<organism evidence="3 4">
    <name type="scientific">Oceanobacillus limi</name>
    <dbReference type="NCBI Taxonomy" id="930131"/>
    <lineage>
        <taxon>Bacteria</taxon>
        <taxon>Bacillati</taxon>
        <taxon>Bacillota</taxon>
        <taxon>Bacilli</taxon>
        <taxon>Bacillales</taxon>
        <taxon>Bacillaceae</taxon>
        <taxon>Oceanobacillus</taxon>
    </lineage>
</organism>
<dbReference type="InterPro" id="IPR001387">
    <property type="entry name" value="Cro/C1-type_HTH"/>
</dbReference>
<evidence type="ECO:0000256" key="1">
    <source>
        <dbReference type="ARBA" id="ARBA00023125"/>
    </source>
</evidence>
<dbReference type="PANTHER" id="PTHR46558">
    <property type="entry name" value="TRACRIPTIONAL REGULATORY PROTEIN-RELATED-RELATED"/>
    <property type="match status" value="1"/>
</dbReference>
<dbReference type="RefSeq" id="WP_090869202.1">
    <property type="nucleotide sequence ID" value="NZ_FOHE01000007.1"/>
</dbReference>
<dbReference type="Gene3D" id="1.10.260.40">
    <property type="entry name" value="lambda repressor-like DNA-binding domains"/>
    <property type="match status" value="1"/>
</dbReference>
<name>A0A1I0CUZ9_9BACI</name>
<dbReference type="Pfam" id="PF01381">
    <property type="entry name" value="HTH_3"/>
    <property type="match status" value="1"/>
</dbReference>
<protein>
    <submittedName>
        <fullName evidence="3">DNA-binding transcriptional regulator, XRE-family HTH domain</fullName>
    </submittedName>
</protein>
<dbReference type="InterPro" id="IPR010982">
    <property type="entry name" value="Lambda_DNA-bd_dom_sf"/>
</dbReference>
<dbReference type="CDD" id="cd00093">
    <property type="entry name" value="HTH_XRE"/>
    <property type="match status" value="1"/>
</dbReference>
<accession>A0A1I0CUZ9</accession>
<dbReference type="PROSITE" id="PS50943">
    <property type="entry name" value="HTH_CROC1"/>
    <property type="match status" value="1"/>
</dbReference>
<sequence length="114" mass="13115">MNKIEIGKLIRSIRKGKEITMIELTKKIGVTQPTLSKIETGMNEISIELLSKICREFNISLSQFFLELERRNNRKAVGDCEGNTEENLMYLISGLDGEQKQTLYNFLRSISKPF</sequence>
<feature type="domain" description="HTH cro/C1-type" evidence="2">
    <location>
        <begin position="10"/>
        <end position="64"/>
    </location>
</feature>
<dbReference type="AlphaFoldDB" id="A0A1I0CUZ9"/>
<evidence type="ECO:0000313" key="3">
    <source>
        <dbReference type="EMBL" id="SET23628.1"/>
    </source>
</evidence>
<dbReference type="EMBL" id="FOHE01000007">
    <property type="protein sequence ID" value="SET23628.1"/>
    <property type="molecule type" value="Genomic_DNA"/>
</dbReference>
<gene>
    <name evidence="3" type="ORF">SAMN05216389_10797</name>
</gene>
<dbReference type="OrthoDB" id="34624at2"/>
<dbReference type="PANTHER" id="PTHR46558:SF11">
    <property type="entry name" value="HTH-TYPE TRANSCRIPTIONAL REGULATOR XRE"/>
    <property type="match status" value="1"/>
</dbReference>
<evidence type="ECO:0000259" key="2">
    <source>
        <dbReference type="PROSITE" id="PS50943"/>
    </source>
</evidence>
<keyword evidence="4" id="KW-1185">Reference proteome</keyword>
<dbReference type="SUPFAM" id="SSF47413">
    <property type="entry name" value="lambda repressor-like DNA-binding domains"/>
    <property type="match status" value="1"/>
</dbReference>
<reference evidence="3 4" key="1">
    <citation type="submission" date="2016-10" db="EMBL/GenBank/DDBJ databases">
        <authorList>
            <person name="de Groot N.N."/>
        </authorList>
    </citation>
    <scope>NUCLEOTIDE SEQUENCE [LARGE SCALE GENOMIC DNA]</scope>
    <source>
        <strain evidence="3 4">IBRC-M 10780</strain>
    </source>
</reference>
<dbReference type="STRING" id="930131.SAMN05216389_10797"/>
<evidence type="ECO:0000313" key="4">
    <source>
        <dbReference type="Proteomes" id="UP000198618"/>
    </source>
</evidence>
<keyword evidence="1 3" id="KW-0238">DNA-binding</keyword>
<proteinExistence type="predicted"/>